<evidence type="ECO:0000313" key="1">
    <source>
        <dbReference type="EMBL" id="GAA3493801.1"/>
    </source>
</evidence>
<dbReference type="EMBL" id="BAAAXF010000014">
    <property type="protein sequence ID" value="GAA3493801.1"/>
    <property type="molecule type" value="Genomic_DNA"/>
</dbReference>
<organism evidence="1 2">
    <name type="scientific">Streptomyces prasinosporus</name>
    <dbReference type="NCBI Taxonomy" id="68256"/>
    <lineage>
        <taxon>Bacteria</taxon>
        <taxon>Bacillati</taxon>
        <taxon>Actinomycetota</taxon>
        <taxon>Actinomycetes</taxon>
        <taxon>Kitasatosporales</taxon>
        <taxon>Streptomycetaceae</taxon>
        <taxon>Streptomyces</taxon>
        <taxon>Streptomyces albogriseolus group</taxon>
    </lineage>
</organism>
<proteinExistence type="predicted"/>
<accession>A0ABP6TGY2</accession>
<keyword evidence="2" id="KW-1185">Reference proteome</keyword>
<protein>
    <submittedName>
        <fullName evidence="1">Uncharacterized protein</fullName>
    </submittedName>
</protein>
<sequence length="58" mass="5470">MGPGDAVAGGIGHRLGKAPQMGVEVAGVHATASTCAGPSPVRSDYVLGAALKQGPSGG</sequence>
<name>A0ABP6TGY2_9ACTN</name>
<reference evidence="2" key="1">
    <citation type="journal article" date="2019" name="Int. J. Syst. Evol. Microbiol.">
        <title>The Global Catalogue of Microorganisms (GCM) 10K type strain sequencing project: providing services to taxonomists for standard genome sequencing and annotation.</title>
        <authorList>
            <consortium name="The Broad Institute Genomics Platform"/>
            <consortium name="The Broad Institute Genome Sequencing Center for Infectious Disease"/>
            <person name="Wu L."/>
            <person name="Ma J."/>
        </authorList>
    </citation>
    <scope>NUCLEOTIDE SEQUENCE [LARGE SCALE GENOMIC DNA]</scope>
    <source>
        <strain evidence="2">JCM 4816</strain>
    </source>
</reference>
<evidence type="ECO:0000313" key="2">
    <source>
        <dbReference type="Proteomes" id="UP001501455"/>
    </source>
</evidence>
<gene>
    <name evidence="1" type="ORF">GCM10019016_009000</name>
</gene>
<comment type="caution">
    <text evidence="1">The sequence shown here is derived from an EMBL/GenBank/DDBJ whole genome shotgun (WGS) entry which is preliminary data.</text>
</comment>
<dbReference type="Proteomes" id="UP001501455">
    <property type="component" value="Unassembled WGS sequence"/>
</dbReference>